<dbReference type="InterPro" id="IPR036271">
    <property type="entry name" value="Tet_transcr_reg_TetR-rel_C_sf"/>
</dbReference>
<name>A0A0H3D997_AMYMU</name>
<evidence type="ECO:0000256" key="4">
    <source>
        <dbReference type="PROSITE-ProRule" id="PRU00335"/>
    </source>
</evidence>
<dbReference type="EMBL" id="CP002000">
    <property type="protein sequence ID" value="ADJ46114.1"/>
    <property type="molecule type" value="Genomic_DNA"/>
</dbReference>
<accession>A0A0H3D997</accession>
<dbReference type="KEGG" id="amd:AMED_4341"/>
<dbReference type="Gene3D" id="1.10.357.10">
    <property type="entry name" value="Tetracycline Repressor, domain 2"/>
    <property type="match status" value="1"/>
</dbReference>
<evidence type="ECO:0000259" key="5">
    <source>
        <dbReference type="PROSITE" id="PS50977"/>
    </source>
</evidence>
<dbReference type="Pfam" id="PF16925">
    <property type="entry name" value="TetR_C_13"/>
    <property type="match status" value="1"/>
</dbReference>
<dbReference type="PATRIC" id="fig|749927.5.peg.4488"/>
<protein>
    <submittedName>
        <fullName evidence="6">TetR family transcriptional regulator</fullName>
    </submittedName>
</protein>
<gene>
    <name evidence="6" type="ordered locus">AMED_4341</name>
</gene>
<dbReference type="InterPro" id="IPR011075">
    <property type="entry name" value="TetR_C"/>
</dbReference>
<dbReference type="InterPro" id="IPR001647">
    <property type="entry name" value="HTH_TetR"/>
</dbReference>
<organism evidence="6 7">
    <name type="scientific">Amycolatopsis mediterranei (strain U-32)</name>
    <dbReference type="NCBI Taxonomy" id="749927"/>
    <lineage>
        <taxon>Bacteria</taxon>
        <taxon>Bacillati</taxon>
        <taxon>Actinomycetota</taxon>
        <taxon>Actinomycetes</taxon>
        <taxon>Pseudonocardiales</taxon>
        <taxon>Pseudonocardiaceae</taxon>
        <taxon>Amycolatopsis</taxon>
    </lineage>
</organism>
<sequence length="200" mass="21618">MSPKLTPKGAATRQRIIEGAAAEIRERGVAVTTLDDVRARTGTSKSQLFHYFPDGKEELLLAVARYEADQVLAVQQPQLGNLTSWAAWQRWRDTVVAHYDSRGQHCPLNVLISQLGRATPGAQAVVTGLVRRWQDEIEAGIRHLQEKGEAGPDLDAERTAAALLAGIQGGVVVMLSTGRIDHLEAALDVGIGNLRASGNR</sequence>
<evidence type="ECO:0000256" key="1">
    <source>
        <dbReference type="ARBA" id="ARBA00023015"/>
    </source>
</evidence>
<dbReference type="PROSITE" id="PS50977">
    <property type="entry name" value="HTH_TETR_2"/>
    <property type="match status" value="1"/>
</dbReference>
<dbReference type="eggNOG" id="COG1309">
    <property type="taxonomic scope" value="Bacteria"/>
</dbReference>
<reference evidence="6 7" key="1">
    <citation type="journal article" date="2010" name="Cell Res.">
        <title>Complete genome sequence of the rifamycin SV-producing Amycolatopsis mediterranei U32 revealed its genetic characteristics in phylogeny and metabolism.</title>
        <authorList>
            <person name="Zhao W."/>
            <person name="Zhong Y."/>
            <person name="Yuan H."/>
            <person name="Wang J."/>
            <person name="Zheng H."/>
            <person name="Wang Y."/>
            <person name="Cen X."/>
            <person name="Xu F."/>
            <person name="Bai J."/>
            <person name="Han X."/>
            <person name="Lu G."/>
            <person name="Zhu Y."/>
            <person name="Shao Z."/>
            <person name="Yan H."/>
            <person name="Li C."/>
            <person name="Peng N."/>
            <person name="Zhang Z."/>
            <person name="Zhang Y."/>
            <person name="Lin W."/>
            <person name="Fan Y."/>
            <person name="Qin Z."/>
            <person name="Hu Y."/>
            <person name="Zhu B."/>
            <person name="Wang S."/>
            <person name="Ding X."/>
            <person name="Zhao G.P."/>
        </authorList>
    </citation>
    <scope>NUCLEOTIDE SEQUENCE [LARGE SCALE GENOMIC DNA]</scope>
    <source>
        <strain evidence="7">U-32</strain>
    </source>
</reference>
<evidence type="ECO:0000313" key="7">
    <source>
        <dbReference type="Proteomes" id="UP000000328"/>
    </source>
</evidence>
<dbReference type="GeneID" id="92872067"/>
<dbReference type="PANTHER" id="PTHR47506">
    <property type="entry name" value="TRANSCRIPTIONAL REGULATORY PROTEIN"/>
    <property type="match status" value="1"/>
</dbReference>
<dbReference type="SUPFAM" id="SSF46689">
    <property type="entry name" value="Homeodomain-like"/>
    <property type="match status" value="1"/>
</dbReference>
<dbReference type="RefSeq" id="WP_013226186.1">
    <property type="nucleotide sequence ID" value="NC_014318.1"/>
</dbReference>
<feature type="domain" description="HTH tetR-type" evidence="5">
    <location>
        <begin position="10"/>
        <end position="70"/>
    </location>
</feature>
<keyword evidence="3" id="KW-0804">Transcription</keyword>
<dbReference type="HOGENOM" id="CLU_069356_28_1_11"/>
<keyword evidence="1" id="KW-0805">Transcription regulation</keyword>
<feature type="DNA-binding region" description="H-T-H motif" evidence="4">
    <location>
        <begin position="33"/>
        <end position="52"/>
    </location>
</feature>
<dbReference type="InterPro" id="IPR009057">
    <property type="entry name" value="Homeodomain-like_sf"/>
</dbReference>
<dbReference type="Pfam" id="PF00440">
    <property type="entry name" value="TetR_N"/>
    <property type="match status" value="1"/>
</dbReference>
<evidence type="ECO:0000256" key="3">
    <source>
        <dbReference type="ARBA" id="ARBA00023163"/>
    </source>
</evidence>
<dbReference type="PANTHER" id="PTHR47506:SF1">
    <property type="entry name" value="HTH-TYPE TRANSCRIPTIONAL REGULATOR YJDC"/>
    <property type="match status" value="1"/>
</dbReference>
<keyword evidence="2 4" id="KW-0238">DNA-binding</keyword>
<dbReference type="OrthoDB" id="3827407at2"/>
<dbReference type="GO" id="GO:0003677">
    <property type="term" value="F:DNA binding"/>
    <property type="evidence" value="ECO:0007669"/>
    <property type="project" value="UniProtKB-UniRule"/>
</dbReference>
<evidence type="ECO:0000256" key="2">
    <source>
        <dbReference type="ARBA" id="ARBA00023125"/>
    </source>
</evidence>
<dbReference type="AlphaFoldDB" id="A0A0H3D997"/>
<evidence type="ECO:0000313" key="6">
    <source>
        <dbReference type="EMBL" id="ADJ46114.1"/>
    </source>
</evidence>
<dbReference type="SUPFAM" id="SSF48498">
    <property type="entry name" value="Tetracyclin repressor-like, C-terminal domain"/>
    <property type="match status" value="1"/>
</dbReference>
<dbReference type="Proteomes" id="UP000000328">
    <property type="component" value="Chromosome"/>
</dbReference>
<proteinExistence type="predicted"/>